<evidence type="ECO:0000256" key="4">
    <source>
        <dbReference type="ARBA" id="ARBA00005072"/>
    </source>
</evidence>
<evidence type="ECO:0000256" key="11">
    <source>
        <dbReference type="RuleBase" id="RU004106"/>
    </source>
</evidence>
<evidence type="ECO:0000256" key="5">
    <source>
        <dbReference type="ARBA" id="ARBA00009320"/>
    </source>
</evidence>
<dbReference type="GO" id="GO:0046394">
    <property type="term" value="P:carboxylic acid biosynthetic process"/>
    <property type="evidence" value="ECO:0007669"/>
    <property type="project" value="UniProtKB-ARBA"/>
</dbReference>
<dbReference type="STRING" id="234267.Acid_7670"/>
<evidence type="ECO:0000256" key="9">
    <source>
        <dbReference type="ARBA" id="ARBA00048798"/>
    </source>
</evidence>
<dbReference type="InterPro" id="IPR050571">
    <property type="entry name" value="Class-IV_PLP-Dep_Aminotrnsfr"/>
</dbReference>
<comment type="similarity">
    <text evidence="5 11">Belongs to the class-IV pyridoxal-phosphate-dependent aminotransferase family.</text>
</comment>
<dbReference type="InParanoid" id="Q01P51"/>
<comment type="catalytic activity">
    <reaction evidence="9">
        <text>L-isoleucine + 2-oxoglutarate = (S)-3-methyl-2-oxopentanoate + L-glutamate</text>
        <dbReference type="Rhea" id="RHEA:24801"/>
        <dbReference type="ChEBI" id="CHEBI:16810"/>
        <dbReference type="ChEBI" id="CHEBI:29985"/>
        <dbReference type="ChEBI" id="CHEBI:35146"/>
        <dbReference type="ChEBI" id="CHEBI:58045"/>
        <dbReference type="EC" id="2.6.1.42"/>
    </reaction>
</comment>
<accession>Q01P51</accession>
<dbReference type="Gene3D" id="3.20.10.10">
    <property type="entry name" value="D-amino Acid Aminotransferase, subunit A, domain 2"/>
    <property type="match status" value="1"/>
</dbReference>
<dbReference type="FunFam" id="3.20.10.10:FF:000002">
    <property type="entry name" value="D-alanine aminotransferase"/>
    <property type="match status" value="1"/>
</dbReference>
<dbReference type="EMBL" id="CP000473">
    <property type="protein sequence ID" value="ABJ88569.1"/>
    <property type="molecule type" value="Genomic_DNA"/>
</dbReference>
<evidence type="ECO:0000313" key="13">
    <source>
        <dbReference type="EMBL" id="ABJ88569.1"/>
    </source>
</evidence>
<name>Q01P51_SOLUE</name>
<evidence type="ECO:0000256" key="3">
    <source>
        <dbReference type="ARBA" id="ARBA00004931"/>
    </source>
</evidence>
<protein>
    <recommendedName>
        <fullName evidence="6">branched-chain-amino-acid transaminase</fullName>
        <ecNumber evidence="6">2.6.1.42</ecNumber>
    </recommendedName>
</protein>
<gene>
    <name evidence="13" type="ordered locus">Acid_7670</name>
</gene>
<dbReference type="EC" id="2.6.1.42" evidence="6"/>
<dbReference type="SUPFAM" id="SSF56752">
    <property type="entry name" value="D-aminoacid aminotransferase-like PLP-dependent enzymes"/>
    <property type="match status" value="1"/>
</dbReference>
<dbReference type="Pfam" id="PF01063">
    <property type="entry name" value="Aminotran_4"/>
    <property type="match status" value="1"/>
</dbReference>
<dbReference type="GO" id="GO:0004084">
    <property type="term" value="F:branched-chain-amino-acid transaminase activity"/>
    <property type="evidence" value="ECO:0007669"/>
    <property type="project" value="UniProtKB-EC"/>
</dbReference>
<dbReference type="PANTHER" id="PTHR42743:SF11">
    <property type="entry name" value="AMINODEOXYCHORISMATE LYASE"/>
    <property type="match status" value="1"/>
</dbReference>
<keyword evidence="7 12" id="KW-0663">Pyridoxal phosphate</keyword>
<evidence type="ECO:0000256" key="7">
    <source>
        <dbReference type="ARBA" id="ARBA00022898"/>
    </source>
</evidence>
<dbReference type="PROSITE" id="PS00770">
    <property type="entry name" value="AA_TRANSFER_CLASS_4"/>
    <property type="match status" value="1"/>
</dbReference>
<dbReference type="PANTHER" id="PTHR42743">
    <property type="entry name" value="AMINO-ACID AMINOTRANSFERASE"/>
    <property type="match status" value="1"/>
</dbReference>
<reference evidence="13" key="1">
    <citation type="submission" date="2006-10" db="EMBL/GenBank/DDBJ databases">
        <title>Complete sequence of Solibacter usitatus Ellin6076.</title>
        <authorList>
            <consortium name="US DOE Joint Genome Institute"/>
            <person name="Copeland A."/>
            <person name="Lucas S."/>
            <person name="Lapidus A."/>
            <person name="Barry K."/>
            <person name="Detter J.C."/>
            <person name="Glavina del Rio T."/>
            <person name="Hammon N."/>
            <person name="Israni S."/>
            <person name="Dalin E."/>
            <person name="Tice H."/>
            <person name="Pitluck S."/>
            <person name="Thompson L.S."/>
            <person name="Brettin T."/>
            <person name="Bruce D."/>
            <person name="Han C."/>
            <person name="Tapia R."/>
            <person name="Gilna P."/>
            <person name="Schmutz J."/>
            <person name="Larimer F."/>
            <person name="Land M."/>
            <person name="Hauser L."/>
            <person name="Kyrpides N."/>
            <person name="Mikhailova N."/>
            <person name="Janssen P.H."/>
            <person name="Kuske C.R."/>
            <person name="Richardson P."/>
        </authorList>
    </citation>
    <scope>NUCLEOTIDE SEQUENCE</scope>
    <source>
        <strain evidence="13">Ellin6076</strain>
    </source>
</reference>
<comment type="catalytic activity">
    <reaction evidence="8">
        <text>L-valine + 2-oxoglutarate = 3-methyl-2-oxobutanoate + L-glutamate</text>
        <dbReference type="Rhea" id="RHEA:24813"/>
        <dbReference type="ChEBI" id="CHEBI:11851"/>
        <dbReference type="ChEBI" id="CHEBI:16810"/>
        <dbReference type="ChEBI" id="CHEBI:29985"/>
        <dbReference type="ChEBI" id="CHEBI:57762"/>
        <dbReference type="EC" id="2.6.1.42"/>
    </reaction>
</comment>
<dbReference type="CDD" id="cd00449">
    <property type="entry name" value="PLPDE_IV"/>
    <property type="match status" value="1"/>
</dbReference>
<keyword evidence="13" id="KW-0032">Aminotransferase</keyword>
<evidence type="ECO:0000256" key="2">
    <source>
        <dbReference type="ARBA" id="ARBA00004824"/>
    </source>
</evidence>
<evidence type="ECO:0000256" key="8">
    <source>
        <dbReference type="ARBA" id="ARBA00048212"/>
    </source>
</evidence>
<proteinExistence type="inferred from homology"/>
<dbReference type="KEGG" id="sus:Acid_7670"/>
<organism evidence="13">
    <name type="scientific">Solibacter usitatus (strain Ellin6076)</name>
    <dbReference type="NCBI Taxonomy" id="234267"/>
    <lineage>
        <taxon>Bacteria</taxon>
        <taxon>Pseudomonadati</taxon>
        <taxon>Acidobacteriota</taxon>
        <taxon>Terriglobia</taxon>
        <taxon>Bryobacterales</taxon>
        <taxon>Solibacteraceae</taxon>
        <taxon>Candidatus Solibacter</taxon>
    </lineage>
</organism>
<evidence type="ECO:0000256" key="10">
    <source>
        <dbReference type="ARBA" id="ARBA00049229"/>
    </source>
</evidence>
<evidence type="ECO:0000256" key="12">
    <source>
        <dbReference type="RuleBase" id="RU004516"/>
    </source>
</evidence>
<evidence type="ECO:0000256" key="6">
    <source>
        <dbReference type="ARBA" id="ARBA00013053"/>
    </source>
</evidence>
<dbReference type="InterPro" id="IPR043132">
    <property type="entry name" value="BCAT-like_C"/>
</dbReference>
<dbReference type="HOGENOM" id="CLU_020844_2_0_0"/>
<dbReference type="eggNOG" id="COG0115">
    <property type="taxonomic scope" value="Bacteria"/>
</dbReference>
<dbReference type="GO" id="GO:0008652">
    <property type="term" value="P:amino acid biosynthetic process"/>
    <property type="evidence" value="ECO:0007669"/>
    <property type="project" value="UniProtKB-ARBA"/>
</dbReference>
<comment type="pathway">
    <text evidence="3">Amino-acid biosynthesis; L-valine biosynthesis; L-valine from pyruvate: step 4/4.</text>
</comment>
<dbReference type="Gene3D" id="3.30.470.10">
    <property type="match status" value="1"/>
</dbReference>
<comment type="pathway">
    <text evidence="4">Amino-acid biosynthesis; L-leucine biosynthesis; L-leucine from 3-methyl-2-oxobutanoate: step 4/4.</text>
</comment>
<dbReference type="InterPro" id="IPR018300">
    <property type="entry name" value="Aminotrans_IV_CS"/>
</dbReference>
<dbReference type="InterPro" id="IPR001544">
    <property type="entry name" value="Aminotrans_IV"/>
</dbReference>
<comment type="pathway">
    <text evidence="2">Amino-acid biosynthesis; L-isoleucine biosynthesis; L-isoleucine from 2-oxobutanoate: step 4/4.</text>
</comment>
<dbReference type="AlphaFoldDB" id="Q01P51"/>
<comment type="cofactor">
    <cofactor evidence="1 12">
        <name>pyridoxal 5'-phosphate</name>
        <dbReference type="ChEBI" id="CHEBI:597326"/>
    </cofactor>
</comment>
<sequence length="288" mass="31769">MLHRFVLHNDQIQESTALSLAPGQVGLLSGWGVFTTLRVADGVLFAWERHWARIQRDAKAFHVAIPEDSEKLRRHLLELIEANHVPDCTLRLAIVRNGGGMWAGPSNGRASDVIALTADSKDWGHGVKLAYVPESRHAACQFAGTKILSWAMNLTWLESAQQRGFDEVILLNERGEVAECTSANLFIANGNHVFTPPLNSGCLPGITREVILGEIHAAGIRVEEKTLLPADLESADEVFITSTTRGLLPVIQIEDRKIGRSDQTRQVLALAFSEYLRNYVATHKQVVA</sequence>
<dbReference type="InterPro" id="IPR036038">
    <property type="entry name" value="Aminotransferase-like"/>
</dbReference>
<dbReference type="OrthoDB" id="9803598at2"/>
<dbReference type="InterPro" id="IPR043131">
    <property type="entry name" value="BCAT-like_N"/>
</dbReference>
<comment type="catalytic activity">
    <reaction evidence="10">
        <text>L-leucine + 2-oxoglutarate = 4-methyl-2-oxopentanoate + L-glutamate</text>
        <dbReference type="Rhea" id="RHEA:18321"/>
        <dbReference type="ChEBI" id="CHEBI:16810"/>
        <dbReference type="ChEBI" id="CHEBI:17865"/>
        <dbReference type="ChEBI" id="CHEBI:29985"/>
        <dbReference type="ChEBI" id="CHEBI:57427"/>
        <dbReference type="EC" id="2.6.1.42"/>
    </reaction>
</comment>
<keyword evidence="13" id="KW-0808">Transferase</keyword>
<evidence type="ECO:0000256" key="1">
    <source>
        <dbReference type="ARBA" id="ARBA00001933"/>
    </source>
</evidence>